<gene>
    <name evidence="2" type="ORF">PVAP13_9KG413800</name>
</gene>
<evidence type="ECO:0000313" key="3">
    <source>
        <dbReference type="Proteomes" id="UP000823388"/>
    </source>
</evidence>
<feature type="region of interest" description="Disordered" evidence="1">
    <location>
        <begin position="53"/>
        <end position="72"/>
    </location>
</feature>
<evidence type="ECO:0000313" key="2">
    <source>
        <dbReference type="EMBL" id="KAG2551704.1"/>
    </source>
</evidence>
<dbReference type="Proteomes" id="UP000823388">
    <property type="component" value="Chromosome 9K"/>
</dbReference>
<sequence>MRRSAPGATSSEREGRSPGYCCCSIEDNGNHNARSRLSCVGPAAATRGSRWCGEARSHRPAGGEGGKRRAGRWRVRGRRCGGEARPRLGRRGTAMDLNPSGLLRHRIDMVAGSANCHPAAACTASVWWP</sequence>
<accession>A0A8T0NYG9</accession>
<evidence type="ECO:0000256" key="1">
    <source>
        <dbReference type="SAM" id="MobiDB-lite"/>
    </source>
</evidence>
<organism evidence="2 3">
    <name type="scientific">Panicum virgatum</name>
    <name type="common">Blackwell switchgrass</name>
    <dbReference type="NCBI Taxonomy" id="38727"/>
    <lineage>
        <taxon>Eukaryota</taxon>
        <taxon>Viridiplantae</taxon>
        <taxon>Streptophyta</taxon>
        <taxon>Embryophyta</taxon>
        <taxon>Tracheophyta</taxon>
        <taxon>Spermatophyta</taxon>
        <taxon>Magnoliopsida</taxon>
        <taxon>Liliopsida</taxon>
        <taxon>Poales</taxon>
        <taxon>Poaceae</taxon>
        <taxon>PACMAD clade</taxon>
        <taxon>Panicoideae</taxon>
        <taxon>Panicodae</taxon>
        <taxon>Paniceae</taxon>
        <taxon>Panicinae</taxon>
        <taxon>Panicum</taxon>
        <taxon>Panicum sect. Hiantes</taxon>
    </lineage>
</organism>
<comment type="caution">
    <text evidence="2">The sequence shown here is derived from an EMBL/GenBank/DDBJ whole genome shotgun (WGS) entry which is preliminary data.</text>
</comment>
<keyword evidence="3" id="KW-1185">Reference proteome</keyword>
<name>A0A8T0NYG9_PANVG</name>
<proteinExistence type="predicted"/>
<dbReference type="EMBL" id="CM029053">
    <property type="protein sequence ID" value="KAG2551704.1"/>
    <property type="molecule type" value="Genomic_DNA"/>
</dbReference>
<reference evidence="2" key="1">
    <citation type="submission" date="2020-05" db="EMBL/GenBank/DDBJ databases">
        <title>WGS assembly of Panicum virgatum.</title>
        <authorList>
            <person name="Lovell J.T."/>
            <person name="Jenkins J."/>
            <person name="Shu S."/>
            <person name="Juenger T.E."/>
            <person name="Schmutz J."/>
        </authorList>
    </citation>
    <scope>NUCLEOTIDE SEQUENCE</scope>
    <source>
        <strain evidence="2">AP13</strain>
    </source>
</reference>
<dbReference type="AlphaFoldDB" id="A0A8T0NYG9"/>
<protein>
    <submittedName>
        <fullName evidence="2">Uncharacterized protein</fullName>
    </submittedName>
</protein>